<dbReference type="InterPro" id="IPR040611">
    <property type="entry name" value="AlkX_C"/>
</dbReference>
<feature type="domain" description="HTH tetR-type" evidence="3">
    <location>
        <begin position="10"/>
        <end position="70"/>
    </location>
</feature>
<evidence type="ECO:0000313" key="5">
    <source>
        <dbReference type="Proteomes" id="UP000265325"/>
    </source>
</evidence>
<comment type="caution">
    <text evidence="4">The sequence shown here is derived from an EMBL/GenBank/DDBJ whole genome shotgun (WGS) entry which is preliminary data.</text>
</comment>
<dbReference type="AlphaFoldDB" id="A0A2P2GGQ7"/>
<protein>
    <submittedName>
        <fullName evidence="4">TetR family transcriptional regulator</fullName>
    </submittedName>
</protein>
<dbReference type="Pfam" id="PF00440">
    <property type="entry name" value="TetR_N"/>
    <property type="match status" value="1"/>
</dbReference>
<keyword evidence="1 2" id="KW-0238">DNA-binding</keyword>
<dbReference type="PANTHER" id="PTHR30055">
    <property type="entry name" value="HTH-TYPE TRANSCRIPTIONAL REGULATOR RUTR"/>
    <property type="match status" value="1"/>
</dbReference>
<dbReference type="SUPFAM" id="SSF46689">
    <property type="entry name" value="Homeodomain-like"/>
    <property type="match status" value="1"/>
</dbReference>
<dbReference type="PANTHER" id="PTHR30055:SF146">
    <property type="entry name" value="HTH-TYPE TRANSCRIPTIONAL DUAL REGULATOR CECR"/>
    <property type="match status" value="1"/>
</dbReference>
<gene>
    <name evidence="4" type="ORF">VO63_27425</name>
</gene>
<dbReference type="InterPro" id="IPR050109">
    <property type="entry name" value="HTH-type_TetR-like_transc_reg"/>
</dbReference>
<dbReference type="Gene3D" id="1.10.357.10">
    <property type="entry name" value="Tetracycline Repressor, domain 2"/>
    <property type="match status" value="1"/>
</dbReference>
<dbReference type="GO" id="GO:0003700">
    <property type="term" value="F:DNA-binding transcription factor activity"/>
    <property type="evidence" value="ECO:0007669"/>
    <property type="project" value="TreeGrafter"/>
</dbReference>
<proteinExistence type="predicted"/>
<evidence type="ECO:0000256" key="1">
    <source>
        <dbReference type="ARBA" id="ARBA00023125"/>
    </source>
</evidence>
<sequence>MARFRETVRTLLRERLLDAAYELVTERGFEKLRMAHVAAAVGVSRQTLYSEFPSKEAVGRALLQRELERCLVGVQAALDEHRDDLRAAVSAAVCFTLTLAARNPLVKAALTSAGDDGLLPYLTTRSTSAFATATAMADAYVAEAWPAVDPVARDLAVDAAVRLTASHMVQAAGSPEESARRVADTFLRIARSPGDPVPAS</sequence>
<evidence type="ECO:0000313" key="4">
    <source>
        <dbReference type="EMBL" id="KKZ70702.1"/>
    </source>
</evidence>
<dbReference type="EMBL" id="LAQS01000051">
    <property type="protein sequence ID" value="KKZ70702.1"/>
    <property type="molecule type" value="Genomic_DNA"/>
</dbReference>
<dbReference type="PROSITE" id="PS50977">
    <property type="entry name" value="HTH_TETR_2"/>
    <property type="match status" value="1"/>
</dbReference>
<dbReference type="InterPro" id="IPR009057">
    <property type="entry name" value="Homeodomain-like_sf"/>
</dbReference>
<dbReference type="Proteomes" id="UP000265325">
    <property type="component" value="Unassembled WGS sequence"/>
</dbReference>
<dbReference type="Pfam" id="PF18556">
    <property type="entry name" value="TetR_C_35"/>
    <property type="match status" value="1"/>
</dbReference>
<evidence type="ECO:0000256" key="2">
    <source>
        <dbReference type="PROSITE-ProRule" id="PRU00335"/>
    </source>
</evidence>
<dbReference type="InterPro" id="IPR001647">
    <property type="entry name" value="HTH_TetR"/>
</dbReference>
<dbReference type="OrthoDB" id="4371863at2"/>
<organism evidence="4 5">
    <name type="scientific">Streptomyces showdoensis</name>
    <dbReference type="NCBI Taxonomy" id="68268"/>
    <lineage>
        <taxon>Bacteria</taxon>
        <taxon>Bacillati</taxon>
        <taxon>Actinomycetota</taxon>
        <taxon>Actinomycetes</taxon>
        <taxon>Kitasatosporales</taxon>
        <taxon>Streptomycetaceae</taxon>
        <taxon>Streptomyces</taxon>
    </lineage>
</organism>
<dbReference type="RefSeq" id="WP_046910707.1">
    <property type="nucleotide sequence ID" value="NZ_BAAAXG010000012.1"/>
</dbReference>
<name>A0A2P2GGQ7_STREW</name>
<accession>A0A2P2GGQ7</accession>
<feature type="DNA-binding region" description="H-T-H motif" evidence="2">
    <location>
        <begin position="33"/>
        <end position="52"/>
    </location>
</feature>
<dbReference type="PRINTS" id="PR00455">
    <property type="entry name" value="HTHTETR"/>
</dbReference>
<dbReference type="GO" id="GO:0000976">
    <property type="term" value="F:transcription cis-regulatory region binding"/>
    <property type="evidence" value="ECO:0007669"/>
    <property type="project" value="TreeGrafter"/>
</dbReference>
<evidence type="ECO:0000259" key="3">
    <source>
        <dbReference type="PROSITE" id="PS50977"/>
    </source>
</evidence>
<reference evidence="4 5" key="1">
    <citation type="submission" date="2015-05" db="EMBL/GenBank/DDBJ databases">
        <title>Draft Genome assembly of Streptomyces showdoensis.</title>
        <authorList>
            <person name="Thapa K.K."/>
            <person name="Metsa-Ketela M."/>
        </authorList>
    </citation>
    <scope>NUCLEOTIDE SEQUENCE [LARGE SCALE GENOMIC DNA]</scope>
    <source>
        <strain evidence="4 5">ATCC 15227</strain>
    </source>
</reference>
<keyword evidence="5" id="KW-1185">Reference proteome</keyword>